<keyword evidence="4 7" id="KW-0663">Pyridoxal phosphate</keyword>
<dbReference type="RefSeq" id="WP_271021239.1">
    <property type="nucleotide sequence ID" value="NZ_JAQHXR010000002.1"/>
</dbReference>
<protein>
    <recommendedName>
        <fullName evidence="7">Glutamate-1-semialdehyde 2,1-aminomutase</fullName>
        <shortName evidence="7">GSA</shortName>
        <ecNumber evidence="7">5.4.3.8</ecNumber>
    </recommendedName>
    <alternativeName>
        <fullName evidence="7">Glutamate-1-semialdehyde aminotransferase</fullName>
        <shortName evidence="7">GSA-AT</shortName>
    </alternativeName>
</protein>
<evidence type="ECO:0000313" key="8">
    <source>
        <dbReference type="EMBL" id="MDA3968948.1"/>
    </source>
</evidence>
<dbReference type="CDD" id="cd00610">
    <property type="entry name" value="OAT_like"/>
    <property type="match status" value="1"/>
</dbReference>
<dbReference type="InterPro" id="IPR015421">
    <property type="entry name" value="PyrdxlP-dep_Trfase_major"/>
</dbReference>
<dbReference type="InterPro" id="IPR015424">
    <property type="entry name" value="PyrdxlP-dep_Trfase"/>
</dbReference>
<reference evidence="8 9" key="1">
    <citation type="submission" date="2023-01" db="EMBL/GenBank/DDBJ databases">
        <title>Description of Helicobacter ibis sp. nov. isolated from faecal droppings of black-faced ibis (Theristicus melanopis).</title>
        <authorList>
            <person name="Lopez-Cantillo M."/>
            <person name="Vidal-Veuthey B."/>
            <person name="Mella A."/>
            <person name="De La Haba R."/>
            <person name="Collado L."/>
        </authorList>
    </citation>
    <scope>NUCLEOTIDE SEQUENCE [LARGE SCALE GENOMIC DNA]</scope>
    <source>
        <strain evidence="8 9">A82</strain>
    </source>
</reference>
<dbReference type="PROSITE" id="PS00600">
    <property type="entry name" value="AA_TRANSFER_CLASS_3"/>
    <property type="match status" value="1"/>
</dbReference>
<comment type="caution">
    <text evidence="8">The sequence shown here is derived from an EMBL/GenBank/DDBJ whole genome shotgun (WGS) entry which is preliminary data.</text>
</comment>
<dbReference type="NCBIfam" id="NF000818">
    <property type="entry name" value="PRK00062.1"/>
    <property type="match status" value="1"/>
</dbReference>
<keyword evidence="6 7" id="KW-0627">Porphyrin biosynthesis</keyword>
<dbReference type="Proteomes" id="UP001210261">
    <property type="component" value="Unassembled WGS sequence"/>
</dbReference>
<dbReference type="PANTHER" id="PTHR43713:SF3">
    <property type="entry name" value="GLUTAMATE-1-SEMIALDEHYDE 2,1-AMINOMUTASE 1, CHLOROPLASTIC-RELATED"/>
    <property type="match status" value="1"/>
</dbReference>
<dbReference type="PANTHER" id="PTHR43713">
    <property type="entry name" value="GLUTAMATE-1-SEMIALDEHYDE 2,1-AMINOMUTASE"/>
    <property type="match status" value="1"/>
</dbReference>
<dbReference type="GO" id="GO:0042286">
    <property type="term" value="F:glutamate-1-semialdehyde 2,1-aminomutase activity"/>
    <property type="evidence" value="ECO:0007669"/>
    <property type="project" value="UniProtKB-EC"/>
</dbReference>
<dbReference type="Gene3D" id="3.90.1150.10">
    <property type="entry name" value="Aspartate Aminotransferase, domain 1"/>
    <property type="match status" value="1"/>
</dbReference>
<evidence type="ECO:0000256" key="6">
    <source>
        <dbReference type="ARBA" id="ARBA00023244"/>
    </source>
</evidence>
<dbReference type="InterPro" id="IPR005814">
    <property type="entry name" value="Aminotrans_3"/>
</dbReference>
<feature type="modified residue" description="N6-(pyridoxal phosphate)lysine" evidence="7">
    <location>
        <position position="270"/>
    </location>
</feature>
<dbReference type="EC" id="5.4.3.8" evidence="7"/>
<comment type="pathway">
    <text evidence="2">Porphyrin-containing compound metabolism; protoporphyrin-IX biosynthesis; 5-aminolevulinate from L-glutamyl-tRNA(Glu): step 2/2.</text>
</comment>
<dbReference type="InterPro" id="IPR004639">
    <property type="entry name" value="4pyrrol_synth_GluAld_NH2Trfase"/>
</dbReference>
<proteinExistence type="inferred from homology"/>
<evidence type="ECO:0000256" key="7">
    <source>
        <dbReference type="HAMAP-Rule" id="MF_00375"/>
    </source>
</evidence>
<keyword evidence="7" id="KW-0963">Cytoplasm</keyword>
<dbReference type="SUPFAM" id="SSF53383">
    <property type="entry name" value="PLP-dependent transferases"/>
    <property type="match status" value="1"/>
</dbReference>
<gene>
    <name evidence="7 8" type="primary">hemL</name>
    <name evidence="8" type="ORF">PF021_04575</name>
</gene>
<comment type="similarity">
    <text evidence="3 7">Belongs to the class-III pyridoxal-phosphate-dependent aminotransferase family. HemL subfamily.</text>
</comment>
<dbReference type="InterPro" id="IPR015422">
    <property type="entry name" value="PyrdxlP-dep_Trfase_small"/>
</dbReference>
<comment type="catalytic activity">
    <reaction evidence="7">
        <text>(S)-4-amino-5-oxopentanoate = 5-aminolevulinate</text>
        <dbReference type="Rhea" id="RHEA:14265"/>
        <dbReference type="ChEBI" id="CHEBI:57501"/>
        <dbReference type="ChEBI" id="CHEBI:356416"/>
        <dbReference type="EC" id="5.4.3.8"/>
    </reaction>
</comment>
<dbReference type="NCBIfam" id="TIGR00713">
    <property type="entry name" value="hemL"/>
    <property type="match status" value="1"/>
</dbReference>
<dbReference type="Pfam" id="PF00202">
    <property type="entry name" value="Aminotran_3"/>
    <property type="match status" value="1"/>
</dbReference>
<keyword evidence="9" id="KW-1185">Reference proteome</keyword>
<evidence type="ECO:0000313" key="9">
    <source>
        <dbReference type="Proteomes" id="UP001210261"/>
    </source>
</evidence>
<sequence>MELQNSINCFNEAKQVIAGGVNSPVRAFKSVNSTPPFIREGKGTYLIDEDGNKYIDFVQSWGPLIFGHCDSDIESCVIESAKRGFSFGAPTTLETDLAKEIISVYDGVDKIRFVSSGTEATMSAIRLARAYTSRDDIIKFEGCYHGHSDCLLVKGGSGMATFGAPSSPGVPNDITKHTLVAKYNDIDSVKSCIEFSKKNSNGVACVIIEPIAGNMGLVPSKIEFLKSLESICKSEGILLILDEVMSGFRASFSGSQKFYGIVPDLVTFGKVIGGGMPVGAFGGSDDIFSLLSPNGGVYQAGTLSGNPLAMSAGLVMIRKLKESPKIYERLEALAIRLTNGLSDICKAHNISLQTCVRGSMFGFFFNTHEVTDFDTALKSDVDMFSKFHNGMLNKGVYFAPSQFEAGFINACMNEEIIDSVLERAREVVLEIKSNGQ</sequence>
<comment type="subcellular location">
    <subcellularLocation>
        <location evidence="7">Cytoplasm</location>
    </subcellularLocation>
</comment>
<comment type="subunit">
    <text evidence="7">Homodimer.</text>
</comment>
<evidence type="ECO:0000256" key="5">
    <source>
        <dbReference type="ARBA" id="ARBA00023235"/>
    </source>
</evidence>
<dbReference type="InterPro" id="IPR049704">
    <property type="entry name" value="Aminotrans_3_PPA_site"/>
</dbReference>
<name>A0ABT4VE13_9HELI</name>
<organism evidence="8 9">
    <name type="scientific">Helicobacter ibis</name>
    <dbReference type="NCBI Taxonomy" id="2962633"/>
    <lineage>
        <taxon>Bacteria</taxon>
        <taxon>Pseudomonadati</taxon>
        <taxon>Campylobacterota</taxon>
        <taxon>Epsilonproteobacteria</taxon>
        <taxon>Campylobacterales</taxon>
        <taxon>Helicobacteraceae</taxon>
        <taxon>Helicobacter</taxon>
    </lineage>
</organism>
<comment type="cofactor">
    <cofactor evidence="1 7">
        <name>pyridoxal 5'-phosphate</name>
        <dbReference type="ChEBI" id="CHEBI:597326"/>
    </cofactor>
</comment>
<evidence type="ECO:0000256" key="4">
    <source>
        <dbReference type="ARBA" id="ARBA00022898"/>
    </source>
</evidence>
<keyword evidence="5 7" id="KW-0413">Isomerase</keyword>
<dbReference type="EMBL" id="JAQHXR010000002">
    <property type="protein sequence ID" value="MDA3968948.1"/>
    <property type="molecule type" value="Genomic_DNA"/>
</dbReference>
<evidence type="ECO:0000256" key="2">
    <source>
        <dbReference type="ARBA" id="ARBA00004819"/>
    </source>
</evidence>
<accession>A0ABT4VE13</accession>
<dbReference type="Gene3D" id="3.40.640.10">
    <property type="entry name" value="Type I PLP-dependent aspartate aminotransferase-like (Major domain)"/>
    <property type="match status" value="1"/>
</dbReference>
<dbReference type="HAMAP" id="MF_00375">
    <property type="entry name" value="HemL_aminotrans_3"/>
    <property type="match status" value="1"/>
</dbReference>
<evidence type="ECO:0000256" key="3">
    <source>
        <dbReference type="ARBA" id="ARBA00008981"/>
    </source>
</evidence>
<evidence type="ECO:0000256" key="1">
    <source>
        <dbReference type="ARBA" id="ARBA00001933"/>
    </source>
</evidence>